<dbReference type="AlphaFoldDB" id="A0A9D9INV9"/>
<feature type="transmembrane region" description="Helical" evidence="1">
    <location>
        <begin position="232"/>
        <end position="260"/>
    </location>
</feature>
<protein>
    <recommendedName>
        <fullName evidence="4">Glycosyltransferase RgtA/B/C/D-like domain-containing protein</fullName>
    </recommendedName>
</protein>
<feature type="transmembrane region" description="Helical" evidence="1">
    <location>
        <begin position="20"/>
        <end position="46"/>
    </location>
</feature>
<feature type="transmembrane region" description="Helical" evidence="1">
    <location>
        <begin position="169"/>
        <end position="189"/>
    </location>
</feature>
<organism evidence="2 3">
    <name type="scientific">Candidatus Limisoma faecipullorum</name>
    <dbReference type="NCBI Taxonomy" id="2840854"/>
    <lineage>
        <taxon>Bacteria</taxon>
        <taxon>Pseudomonadati</taxon>
        <taxon>Bacteroidota</taxon>
        <taxon>Bacteroidia</taxon>
        <taxon>Bacteroidales</taxon>
        <taxon>Candidatus Limisoma</taxon>
    </lineage>
</organism>
<keyword evidence="1" id="KW-1133">Transmembrane helix</keyword>
<gene>
    <name evidence="2" type="ORF">IAB88_01770</name>
</gene>
<proteinExistence type="predicted"/>
<evidence type="ECO:0008006" key="4">
    <source>
        <dbReference type="Google" id="ProtNLM"/>
    </source>
</evidence>
<feature type="transmembrane region" description="Helical" evidence="1">
    <location>
        <begin position="201"/>
        <end position="220"/>
    </location>
</feature>
<feature type="transmembrane region" description="Helical" evidence="1">
    <location>
        <begin position="384"/>
        <end position="403"/>
    </location>
</feature>
<feature type="transmembrane region" description="Helical" evidence="1">
    <location>
        <begin position="272"/>
        <end position="291"/>
    </location>
</feature>
<evidence type="ECO:0000313" key="2">
    <source>
        <dbReference type="EMBL" id="MBO8475705.1"/>
    </source>
</evidence>
<comment type="caution">
    <text evidence="2">The sequence shown here is derived from an EMBL/GenBank/DDBJ whole genome shotgun (WGS) entry which is preliminary data.</text>
</comment>
<reference evidence="2" key="2">
    <citation type="journal article" date="2021" name="PeerJ">
        <title>Extensive microbial diversity within the chicken gut microbiome revealed by metagenomics and culture.</title>
        <authorList>
            <person name="Gilroy R."/>
            <person name="Ravi A."/>
            <person name="Getino M."/>
            <person name="Pursley I."/>
            <person name="Horton D.L."/>
            <person name="Alikhan N.F."/>
            <person name="Baker D."/>
            <person name="Gharbi K."/>
            <person name="Hall N."/>
            <person name="Watson M."/>
            <person name="Adriaenssens E.M."/>
            <person name="Foster-Nyarko E."/>
            <person name="Jarju S."/>
            <person name="Secka A."/>
            <person name="Antonio M."/>
            <person name="Oren A."/>
            <person name="Chaudhuri R.R."/>
            <person name="La Ragione R."/>
            <person name="Hildebrand F."/>
            <person name="Pallen M.J."/>
        </authorList>
    </citation>
    <scope>NUCLEOTIDE SEQUENCE</scope>
    <source>
        <strain evidence="2">6919</strain>
    </source>
</reference>
<name>A0A9D9INV9_9BACT</name>
<keyword evidence="1" id="KW-0812">Transmembrane</keyword>
<dbReference type="Proteomes" id="UP000823598">
    <property type="component" value="Unassembled WGS sequence"/>
</dbReference>
<dbReference type="EMBL" id="JADIMC010000022">
    <property type="protein sequence ID" value="MBO8475705.1"/>
    <property type="molecule type" value="Genomic_DNA"/>
</dbReference>
<accession>A0A9D9INV9</accession>
<keyword evidence="1" id="KW-0472">Membrane</keyword>
<reference evidence="2" key="1">
    <citation type="submission" date="2020-10" db="EMBL/GenBank/DDBJ databases">
        <authorList>
            <person name="Gilroy R."/>
        </authorList>
    </citation>
    <scope>NUCLEOTIDE SEQUENCE</scope>
    <source>
        <strain evidence="2">6919</strain>
    </source>
</reference>
<evidence type="ECO:0000313" key="3">
    <source>
        <dbReference type="Proteomes" id="UP000823598"/>
    </source>
</evidence>
<feature type="transmembrane region" description="Helical" evidence="1">
    <location>
        <begin position="359"/>
        <end position="378"/>
    </location>
</feature>
<feature type="transmembrane region" description="Helical" evidence="1">
    <location>
        <begin position="142"/>
        <end position="163"/>
    </location>
</feature>
<feature type="transmembrane region" description="Helical" evidence="1">
    <location>
        <begin position="410"/>
        <end position="428"/>
    </location>
</feature>
<sequence>MVKNNTQVRRSAYDRIWERLAAYYSSHCRIMDVMFVGVLFVVLFSVRVNNINIKNQLHSDEVFSLMISTCNDYYHQSIPDGDYTGEELKKMITVDDEGGIGGAFSDVAKLWKNNGDAPHASLYYMVLRLALTGFDEFDVHSLVWRGGVVNLLFFILSFCLMYQLLRRLFGNNTLLVLAGLAMAFGNWMSIRNTLLIREYQMAETGIIMLTLVGVALVQTIRAGGVVNKKKLLLILSLVIAYVISLGYFNAVYVLLFGSGIMLSCYRSGRKDIVWWLLLSGVAAVAIAWILYPGFFNFLLHDSVHKEKAFSSIKNLFRYLFVRDLSFQFFTVYGTFIIAFVLLLVLVSKNRKLLFKSDRFHWIPVVTLICMAFIQYASVLKMPRYYYALMPMMALVVPQVIACVPKSWKGYFELLVVLYFPIITIMFPVRENYGWAALKANLQRPTIIYHLNPNEVVQLVPCMADTICYSISGKDYVDIKKDRTTYVATKLQIGVNNDTIKSERRMIWGKQIYLYKFDFVKNESD</sequence>
<evidence type="ECO:0000256" key="1">
    <source>
        <dbReference type="SAM" id="Phobius"/>
    </source>
</evidence>
<feature type="transmembrane region" description="Helical" evidence="1">
    <location>
        <begin position="324"/>
        <end position="347"/>
    </location>
</feature>